<dbReference type="Pfam" id="PF00825">
    <property type="entry name" value="Ribonuclease_P"/>
    <property type="match status" value="1"/>
</dbReference>
<sequence>MQRLKTRAQFQAVLAGSTVARTAHFALHRCALDGPSLSADSSAAPLFTVDDVWIGAMVPKRWAKRAVTRNAIKRQVYNVSAQSGAVLPRAAHVVRLRAAFDRKEFISASSEKLKAAVRAELQQLLARAAATPSAGAASTSRKARP</sequence>
<keyword evidence="4" id="KW-0378">Hydrolase</keyword>
<dbReference type="InterPro" id="IPR000100">
    <property type="entry name" value="RNase_P"/>
</dbReference>
<dbReference type="RefSeq" id="WP_340337262.1">
    <property type="nucleotide sequence ID" value="NZ_JBBKZS010000009.1"/>
</dbReference>
<gene>
    <name evidence="6" type="ORF">WKW79_21630</name>
</gene>
<dbReference type="SUPFAM" id="SSF54211">
    <property type="entry name" value="Ribosomal protein S5 domain 2-like"/>
    <property type="match status" value="1"/>
</dbReference>
<accession>A0ABU8XBG5</accession>
<keyword evidence="7" id="KW-1185">Reference proteome</keyword>
<dbReference type="Proteomes" id="UP001367030">
    <property type="component" value="Unassembled WGS sequence"/>
</dbReference>
<reference evidence="6 7" key="1">
    <citation type="submission" date="2024-03" db="EMBL/GenBank/DDBJ databases">
        <title>Novel species of the genus Variovorax.</title>
        <authorList>
            <person name="Liu Q."/>
            <person name="Xin Y.-H."/>
        </authorList>
    </citation>
    <scope>NUCLEOTIDE SEQUENCE [LARGE SCALE GENOMIC DNA]</scope>
    <source>
        <strain evidence="6 7">KACC 18901</strain>
    </source>
</reference>
<keyword evidence="1" id="KW-0819">tRNA processing</keyword>
<comment type="caution">
    <text evidence="6">The sequence shown here is derived from an EMBL/GenBank/DDBJ whole genome shotgun (WGS) entry which is preliminary data.</text>
</comment>
<evidence type="ECO:0000313" key="6">
    <source>
        <dbReference type="EMBL" id="MEJ8857193.1"/>
    </source>
</evidence>
<dbReference type="InterPro" id="IPR014721">
    <property type="entry name" value="Ribsml_uS5_D2-typ_fold_subgr"/>
</dbReference>
<dbReference type="Gene3D" id="3.30.230.10">
    <property type="match status" value="1"/>
</dbReference>
<keyword evidence="3" id="KW-0255">Endonuclease</keyword>
<evidence type="ECO:0000256" key="1">
    <source>
        <dbReference type="ARBA" id="ARBA00022694"/>
    </source>
</evidence>
<keyword evidence="5" id="KW-0694">RNA-binding</keyword>
<keyword evidence="2" id="KW-0540">Nuclease</keyword>
<evidence type="ECO:0000256" key="5">
    <source>
        <dbReference type="ARBA" id="ARBA00022884"/>
    </source>
</evidence>
<dbReference type="EMBL" id="JBBKZS010000009">
    <property type="protein sequence ID" value="MEJ8857193.1"/>
    <property type="molecule type" value="Genomic_DNA"/>
</dbReference>
<dbReference type="InterPro" id="IPR020568">
    <property type="entry name" value="Ribosomal_Su5_D2-typ_SF"/>
</dbReference>
<evidence type="ECO:0000256" key="2">
    <source>
        <dbReference type="ARBA" id="ARBA00022722"/>
    </source>
</evidence>
<evidence type="ECO:0000256" key="3">
    <source>
        <dbReference type="ARBA" id="ARBA00022759"/>
    </source>
</evidence>
<name>A0ABU8XBG5_9BURK</name>
<organism evidence="6 7">
    <name type="scientific">Variovorax robiniae</name>
    <dbReference type="NCBI Taxonomy" id="1836199"/>
    <lineage>
        <taxon>Bacteria</taxon>
        <taxon>Pseudomonadati</taxon>
        <taxon>Pseudomonadota</taxon>
        <taxon>Betaproteobacteria</taxon>
        <taxon>Burkholderiales</taxon>
        <taxon>Comamonadaceae</taxon>
        <taxon>Variovorax</taxon>
    </lineage>
</organism>
<evidence type="ECO:0000256" key="4">
    <source>
        <dbReference type="ARBA" id="ARBA00022801"/>
    </source>
</evidence>
<protein>
    <submittedName>
        <fullName evidence="6">Ribonuclease P protein component</fullName>
    </submittedName>
</protein>
<evidence type="ECO:0000313" key="7">
    <source>
        <dbReference type="Proteomes" id="UP001367030"/>
    </source>
</evidence>
<proteinExistence type="predicted"/>